<evidence type="ECO:0000313" key="2">
    <source>
        <dbReference type="Proteomes" id="UP001523234"/>
    </source>
</evidence>
<reference evidence="1 2" key="1">
    <citation type="submission" date="2022-06" db="EMBL/GenBank/DDBJ databases">
        <title>Fructobacillus taiwanensis sp. nov., isolated from the honeybee.</title>
        <authorList>
            <person name="Chen Y.-S."/>
            <person name="Wang L.-T."/>
            <person name="Lee Y.-S."/>
            <person name="Chang Y.-C."/>
            <person name="Wu H.-C."/>
            <person name="Liao C.-Y."/>
            <person name="Chen W.-H."/>
            <person name="Deng J.-N."/>
            <person name="Wang Y.-H."/>
        </authorList>
    </citation>
    <scope>NUCLEOTIDE SEQUENCE [LARGE SCALE GENOMIC DNA]</scope>
    <source>
        <strain evidence="1 2">W13</strain>
    </source>
</reference>
<dbReference type="RefSeq" id="WP_252443863.1">
    <property type="nucleotide sequence ID" value="NZ_JAMWYK010000007.1"/>
</dbReference>
<organism evidence="1 2">
    <name type="scientific">Fructobacillus apis</name>
    <dbReference type="NCBI Taxonomy" id="2935017"/>
    <lineage>
        <taxon>Bacteria</taxon>
        <taxon>Bacillati</taxon>
        <taxon>Bacillota</taxon>
        <taxon>Bacilli</taxon>
        <taxon>Lactobacillales</taxon>
        <taxon>Lactobacillaceae</taxon>
        <taxon>Fructobacillus</taxon>
    </lineage>
</organism>
<keyword evidence="2" id="KW-1185">Reference proteome</keyword>
<protein>
    <recommendedName>
        <fullName evidence="3">Bacteriocin</fullName>
    </recommendedName>
</protein>
<evidence type="ECO:0008006" key="3">
    <source>
        <dbReference type="Google" id="ProtNLM"/>
    </source>
</evidence>
<dbReference type="Proteomes" id="UP001523234">
    <property type="component" value="Unassembled WGS sequence"/>
</dbReference>
<accession>A0ABT0ZRF3</accession>
<name>A0ABT0ZRF3_9LACO</name>
<proteinExistence type="predicted"/>
<evidence type="ECO:0000313" key="1">
    <source>
        <dbReference type="EMBL" id="MCO0832574.1"/>
    </source>
</evidence>
<gene>
    <name evidence="1" type="ORF">NFX39_05710</name>
</gene>
<sequence length="46" mass="5063">MKENVLNHYASLTEKEMANTQGGFGFSHVLMIAEFGKGFIDGFTGH</sequence>
<comment type="caution">
    <text evidence="1">The sequence shown here is derived from an EMBL/GenBank/DDBJ whole genome shotgun (WGS) entry which is preliminary data.</text>
</comment>
<dbReference type="EMBL" id="JAMWYK010000007">
    <property type="protein sequence ID" value="MCO0832574.1"/>
    <property type="molecule type" value="Genomic_DNA"/>
</dbReference>